<name>A0ACA9RL73_9GLOM</name>
<accession>A0ACA9RL73</accession>
<evidence type="ECO:0000313" key="1">
    <source>
        <dbReference type="EMBL" id="CAG8799416.1"/>
    </source>
</evidence>
<proteinExistence type="predicted"/>
<organism evidence="1 2">
    <name type="scientific">Racocetra persica</name>
    <dbReference type="NCBI Taxonomy" id="160502"/>
    <lineage>
        <taxon>Eukaryota</taxon>
        <taxon>Fungi</taxon>
        <taxon>Fungi incertae sedis</taxon>
        <taxon>Mucoromycota</taxon>
        <taxon>Glomeromycotina</taxon>
        <taxon>Glomeromycetes</taxon>
        <taxon>Diversisporales</taxon>
        <taxon>Gigasporaceae</taxon>
        <taxon>Racocetra</taxon>
    </lineage>
</organism>
<feature type="non-terminal residue" evidence="1">
    <location>
        <position position="74"/>
    </location>
</feature>
<dbReference type="EMBL" id="CAJVQC010059082">
    <property type="protein sequence ID" value="CAG8799416.1"/>
    <property type="molecule type" value="Genomic_DNA"/>
</dbReference>
<reference evidence="1" key="1">
    <citation type="submission" date="2021-06" db="EMBL/GenBank/DDBJ databases">
        <authorList>
            <person name="Kallberg Y."/>
            <person name="Tangrot J."/>
            <person name="Rosling A."/>
        </authorList>
    </citation>
    <scope>NUCLEOTIDE SEQUENCE</scope>
    <source>
        <strain evidence="1">MA461A</strain>
    </source>
</reference>
<dbReference type="Proteomes" id="UP000789920">
    <property type="component" value="Unassembled WGS sequence"/>
</dbReference>
<protein>
    <submittedName>
        <fullName evidence="1">30734_t:CDS:1</fullName>
    </submittedName>
</protein>
<gene>
    <name evidence="1" type="ORF">RPERSI_LOCUS20716</name>
</gene>
<keyword evidence="2" id="KW-1185">Reference proteome</keyword>
<comment type="caution">
    <text evidence="1">The sequence shown here is derived from an EMBL/GenBank/DDBJ whole genome shotgun (WGS) entry which is preliminary data.</text>
</comment>
<evidence type="ECO:0000313" key="2">
    <source>
        <dbReference type="Proteomes" id="UP000789920"/>
    </source>
</evidence>
<sequence length="74" mass="8961">MNRIETIANENKTKFKQLEERFNKYRLKNDIFVKNNIDYNLIELENQISNLFYSEEGESEVKKKNAMKFILKVL</sequence>